<gene>
    <name evidence="2" type="primary">jS1</name>
</gene>
<feature type="disulfide bond" evidence="3">
    <location>
        <begin position="79"/>
        <end position="92"/>
    </location>
</feature>
<reference evidence="3" key="2">
    <citation type="submission" date="2015-07" db="PDB data bank">
        <title>Identification of a cysteine-rich peptide family with unusual disulfide connectivity from Jasminum sambac.</title>
        <authorList>
            <person name="Shin J."/>
            <person name="Kumari G."/>
            <person name="Serra A."/>
            <person name="Nguyen P.Q.T."/>
            <person name="Yoon H."/>
            <person name="Sze S."/>
            <person name="Tam J.P."/>
        </authorList>
    </citation>
    <scope>STRUCTURE BY NMR OF 74-100</scope>
    <scope>DISULFIDE BONDS</scope>
</reference>
<dbReference type="PDBsum" id="2N5Q"/>
<dbReference type="AlphaFoldDB" id="A0A0S2KUN2"/>
<evidence type="ECO:0000256" key="1">
    <source>
        <dbReference type="SAM" id="SignalP"/>
    </source>
</evidence>
<evidence type="ECO:0000313" key="2">
    <source>
        <dbReference type="EMBL" id="ALO52196.1"/>
    </source>
</evidence>
<sequence>MEKASIKLTVLTLFLVAIALPVLKVEAREPPQTLRIPAVLEVETKEMQQTLSMPVAKIDANELPRLTLSKQPNQLCLQCRSNSDCNIIWRICRDGCCNVI</sequence>
<protein>
    <submittedName>
        <fullName evidence="2">Jasmintide 1</fullName>
    </submittedName>
</protein>
<dbReference type="BMRB" id="A0A0S2KUN2"/>
<feature type="disulfide bond" evidence="3">
    <location>
        <begin position="85"/>
        <end position="97"/>
    </location>
</feature>
<evidence type="ECO:0007829" key="3">
    <source>
        <dbReference type="PDB" id="2N5Q"/>
    </source>
</evidence>
<dbReference type="SMR" id="A0A0S2KUN2"/>
<name>A0A0S2KUN2_9LAMI</name>
<accession>A0A0S2KUN2</accession>
<dbReference type="EMBL" id="KT438682">
    <property type="protein sequence ID" value="ALO52196.1"/>
    <property type="molecule type" value="Genomic_DNA"/>
</dbReference>
<reference evidence="2" key="1">
    <citation type="journal article" date="2015" name="J. Nat. Prod.">
        <title>Cysteine-Rich Peptide Family with Unusual Disulfide Connectivity from Jasminum sambac.</title>
        <authorList>
            <person name="Kumari G."/>
            <person name="Serra A."/>
            <person name="Shin J."/>
            <person name="Nguyen P.Q."/>
            <person name="Sze S.K."/>
            <person name="Yoon H.S."/>
            <person name="Tam J.P."/>
        </authorList>
    </citation>
    <scope>NUCLEOTIDE SEQUENCE</scope>
</reference>
<feature type="signal peptide" evidence="1">
    <location>
        <begin position="1"/>
        <end position="27"/>
    </location>
</feature>
<feature type="disulfide bond" evidence="3">
    <location>
        <begin position="76"/>
        <end position="96"/>
    </location>
</feature>
<keyword evidence="1" id="KW-0732">Signal</keyword>
<keyword evidence="3" id="KW-0002">3D-structure</keyword>
<dbReference type="PDB" id="2N5Q">
    <property type="method" value="NMR"/>
    <property type="chains" value="A=74-100"/>
</dbReference>
<organism evidence="2">
    <name type="scientific">Jasminum sambac</name>
    <dbReference type="NCBI Taxonomy" id="660624"/>
    <lineage>
        <taxon>Eukaryota</taxon>
        <taxon>Viridiplantae</taxon>
        <taxon>Streptophyta</taxon>
        <taxon>Embryophyta</taxon>
        <taxon>Tracheophyta</taxon>
        <taxon>Spermatophyta</taxon>
        <taxon>Magnoliopsida</taxon>
        <taxon>eudicotyledons</taxon>
        <taxon>Gunneridae</taxon>
        <taxon>Pentapetalae</taxon>
        <taxon>asterids</taxon>
        <taxon>lamiids</taxon>
        <taxon>Lamiales</taxon>
        <taxon>Oleaceae</taxon>
        <taxon>Jasmineae</taxon>
        <taxon>Jasminum</taxon>
    </lineage>
</organism>
<proteinExistence type="evidence at protein level"/>
<feature type="chain" id="PRO_5006602106" evidence="1">
    <location>
        <begin position="28"/>
        <end position="100"/>
    </location>
</feature>